<evidence type="ECO:0000313" key="2">
    <source>
        <dbReference type="Proteomes" id="UP001055811"/>
    </source>
</evidence>
<protein>
    <submittedName>
        <fullName evidence="1">Uncharacterized protein</fullName>
    </submittedName>
</protein>
<proteinExistence type="predicted"/>
<reference evidence="1 2" key="2">
    <citation type="journal article" date="2022" name="Mol. Ecol. Resour.">
        <title>The genomes of chicory, endive, great burdock and yacon provide insights into Asteraceae paleo-polyploidization history and plant inulin production.</title>
        <authorList>
            <person name="Fan W."/>
            <person name="Wang S."/>
            <person name="Wang H."/>
            <person name="Wang A."/>
            <person name="Jiang F."/>
            <person name="Liu H."/>
            <person name="Zhao H."/>
            <person name="Xu D."/>
            <person name="Zhang Y."/>
        </authorList>
    </citation>
    <scope>NUCLEOTIDE SEQUENCE [LARGE SCALE GENOMIC DNA]</scope>
    <source>
        <strain evidence="2">cv. Punajuju</strain>
        <tissue evidence="1">Leaves</tissue>
    </source>
</reference>
<gene>
    <name evidence="1" type="ORF">L2E82_08800</name>
</gene>
<sequence length="198" mass="22118">MAILVPEAIQLSCPNNRPTNTPSNSTTDAANPLSLLPKCTSLKEIKQIQAHSIKTDLHNNMSWVPKVINHCTLVPTPSSMNHAHHLFDQIPHPDIILFNFMARGYSRSHTPLQSLLLFIKIMSLNIAPDHYTFPSLLKSCANAKALQEGKQLHSLSIKHGLNQSPYLYPALINMYTECNNICSAQLIFDRIKEPCAAR</sequence>
<evidence type="ECO:0000313" key="1">
    <source>
        <dbReference type="EMBL" id="KAI3779203.1"/>
    </source>
</evidence>
<keyword evidence="2" id="KW-1185">Reference proteome</keyword>
<accession>A0ACB9G7M6</accession>
<dbReference type="Proteomes" id="UP001055811">
    <property type="component" value="Linkage Group LG02"/>
</dbReference>
<name>A0ACB9G7M6_CICIN</name>
<reference evidence="2" key="1">
    <citation type="journal article" date="2022" name="Mol. Ecol. Resour.">
        <title>The genomes of chicory, endive, great burdock and yacon provide insights into Asteraceae palaeo-polyploidization history and plant inulin production.</title>
        <authorList>
            <person name="Fan W."/>
            <person name="Wang S."/>
            <person name="Wang H."/>
            <person name="Wang A."/>
            <person name="Jiang F."/>
            <person name="Liu H."/>
            <person name="Zhao H."/>
            <person name="Xu D."/>
            <person name="Zhang Y."/>
        </authorList>
    </citation>
    <scope>NUCLEOTIDE SEQUENCE [LARGE SCALE GENOMIC DNA]</scope>
    <source>
        <strain evidence="2">cv. Punajuju</strain>
    </source>
</reference>
<comment type="caution">
    <text evidence="1">The sequence shown here is derived from an EMBL/GenBank/DDBJ whole genome shotgun (WGS) entry which is preliminary data.</text>
</comment>
<dbReference type="EMBL" id="CM042010">
    <property type="protein sequence ID" value="KAI3779203.1"/>
    <property type="molecule type" value="Genomic_DNA"/>
</dbReference>
<organism evidence="1 2">
    <name type="scientific">Cichorium intybus</name>
    <name type="common">Chicory</name>
    <dbReference type="NCBI Taxonomy" id="13427"/>
    <lineage>
        <taxon>Eukaryota</taxon>
        <taxon>Viridiplantae</taxon>
        <taxon>Streptophyta</taxon>
        <taxon>Embryophyta</taxon>
        <taxon>Tracheophyta</taxon>
        <taxon>Spermatophyta</taxon>
        <taxon>Magnoliopsida</taxon>
        <taxon>eudicotyledons</taxon>
        <taxon>Gunneridae</taxon>
        <taxon>Pentapetalae</taxon>
        <taxon>asterids</taxon>
        <taxon>campanulids</taxon>
        <taxon>Asterales</taxon>
        <taxon>Asteraceae</taxon>
        <taxon>Cichorioideae</taxon>
        <taxon>Cichorieae</taxon>
        <taxon>Cichoriinae</taxon>
        <taxon>Cichorium</taxon>
    </lineage>
</organism>